<dbReference type="PANTHER" id="PTHR24148">
    <property type="entry name" value="ANKYRIN REPEAT DOMAIN-CONTAINING PROTEIN 39 HOMOLOG-RELATED"/>
    <property type="match status" value="1"/>
</dbReference>
<dbReference type="Proteomes" id="UP001408356">
    <property type="component" value="Unassembled WGS sequence"/>
</dbReference>
<proteinExistence type="predicted"/>
<evidence type="ECO:0000256" key="1">
    <source>
        <dbReference type="SAM" id="MobiDB-lite"/>
    </source>
</evidence>
<comment type="caution">
    <text evidence="2">The sequence shown here is derived from an EMBL/GenBank/DDBJ whole genome shotgun (WGS) entry which is preliminary data.</text>
</comment>
<dbReference type="EMBL" id="JARVKF010000113">
    <property type="protein sequence ID" value="KAK9422419.1"/>
    <property type="molecule type" value="Genomic_DNA"/>
</dbReference>
<protein>
    <submittedName>
        <fullName evidence="2">Heterokaryon incompatibility protein</fullName>
    </submittedName>
</protein>
<dbReference type="PANTHER" id="PTHR24148:SF73">
    <property type="entry name" value="HET DOMAIN PROTEIN (AFU_ORTHOLOGUE AFUA_8G01020)"/>
    <property type="match status" value="1"/>
</dbReference>
<evidence type="ECO:0000313" key="2">
    <source>
        <dbReference type="EMBL" id="KAK9422419.1"/>
    </source>
</evidence>
<dbReference type="InterPro" id="IPR052895">
    <property type="entry name" value="HetReg/Transcr_Mod"/>
</dbReference>
<keyword evidence="3" id="KW-1185">Reference proteome</keyword>
<accession>A0ABR2V698</accession>
<organism evidence="2 3">
    <name type="scientific">Seiridium unicorne</name>
    <dbReference type="NCBI Taxonomy" id="138068"/>
    <lineage>
        <taxon>Eukaryota</taxon>
        <taxon>Fungi</taxon>
        <taxon>Dikarya</taxon>
        <taxon>Ascomycota</taxon>
        <taxon>Pezizomycotina</taxon>
        <taxon>Sordariomycetes</taxon>
        <taxon>Xylariomycetidae</taxon>
        <taxon>Amphisphaeriales</taxon>
        <taxon>Sporocadaceae</taxon>
        <taxon>Seiridium</taxon>
    </lineage>
</organism>
<dbReference type="Pfam" id="PF26639">
    <property type="entry name" value="Het-6_barrel"/>
    <property type="match status" value="1"/>
</dbReference>
<gene>
    <name evidence="2" type="ORF">SUNI508_04775</name>
</gene>
<name>A0ABR2V698_9PEZI</name>
<feature type="region of interest" description="Disordered" evidence="1">
    <location>
        <begin position="111"/>
        <end position="156"/>
    </location>
</feature>
<reference evidence="2 3" key="1">
    <citation type="journal article" date="2024" name="J. Plant Pathol.">
        <title>Sequence and assembly of the genome of Seiridium unicorne, isolate CBS 538.82, causal agent of cypress canker disease.</title>
        <authorList>
            <person name="Scali E."/>
            <person name="Rocca G.D."/>
            <person name="Danti R."/>
            <person name="Garbelotto M."/>
            <person name="Barberini S."/>
            <person name="Baroncelli R."/>
            <person name="Emiliani G."/>
        </authorList>
    </citation>
    <scope>NUCLEOTIDE SEQUENCE [LARGE SCALE GENOMIC DNA]</scope>
    <source>
        <strain evidence="2 3">BM-138-508</strain>
    </source>
</reference>
<feature type="compositionally biased region" description="Polar residues" evidence="1">
    <location>
        <begin position="130"/>
        <end position="142"/>
    </location>
</feature>
<sequence length="838" mass="94251">MPSPADHGHQALDPRSQRQKLMETFEKAIDTKKIAKEAMDDHDEVLHDLTTEFLDHLRRTASTTSEIGTQTQPSLSMSSVMTTSIMPTALDPIVERKDPSDGVEQDRLEAQNNGVNSAHKATLSARIKQPQETTHADPQQGDTFHEAPNARPCGKLADENTKAQKVPSLELRSEPESLPQSKTTNFASLEGVDVTTRDCLITNYKLRALQEASLKSKNIRQGLAIEQFLTDPKHPASTIGFRILAAEGGKDDTILSLECEAFDYDEFHEYAVLSYEDSPPVSENGKEILIDGTIVVISQDLWWLLRTLRDSKVTFLCWAGELLVPFSAEKTEYFFGHTLPLTWAAPNIFIGVGAASWTSNIAVQSLRHHKKIFSRDEATPEILFRLYCIHEFICRPWFKRLQSMVELLLEDPCKARIVCCGSSFIHLSDIVDFCKSWNEDTWKGNNGRLYKKLVTKKPFFDQAPVLRQLSGYPGMIDVDQLTEEKASLFRWLRIIYSSNYSLGTWKDPALILRPLASAMYNAADVPAAFGYVRPSNLMCKPWVNTWTAPFVSFPEPDWPLSNIPSTEAPFKAGLSFKNIRWPRIMKPDNAKGERTKMERAKVETTSVEDRPELKATIWGLLFDEVQHASEAPWHETMESGKLRMDSFTKDLLVQLDTSDEVQSNGSAAANFGYNWEITMATAAGSLWRTLVCDRDFEGAKAPDKFKAYYKQWMSKQESIKAIIGGNSPQELQSIASEFGYDKEDDSNTVYKFVKLVLKRCHERSFIVCKSGRIGLAVRGVAPGDRVFIMRGGSVPLVLRKSGTEWNMVGEAYISGLMDGEAVDLALQEKMVQKKITLK</sequence>
<evidence type="ECO:0000313" key="3">
    <source>
        <dbReference type="Proteomes" id="UP001408356"/>
    </source>
</evidence>